<evidence type="ECO:0000259" key="1">
    <source>
        <dbReference type="Pfam" id="PF00536"/>
    </source>
</evidence>
<dbReference type="Pfam" id="PF00536">
    <property type="entry name" value="SAM_1"/>
    <property type="match status" value="1"/>
</dbReference>
<dbReference type="GO" id="GO:0035102">
    <property type="term" value="C:PRC1 complex"/>
    <property type="evidence" value="ECO:0007669"/>
    <property type="project" value="TreeGrafter"/>
</dbReference>
<dbReference type="AlphaFoldDB" id="A0A3B5A6I1"/>
<sequence length="78" mass="8675">MMHSCSRNLSLQLCPPFCPGGSDVAEEFRSQEIDGQALLLLTEDHLVSTMNLKLGPALKLCHELISQHFKKLNLILIS</sequence>
<proteinExistence type="predicted"/>
<dbReference type="InterPro" id="IPR013761">
    <property type="entry name" value="SAM/pointed_sf"/>
</dbReference>
<accession>A0A3B5A6I1</accession>
<dbReference type="Ensembl" id="ENSSPAT00000017242.1">
    <property type="protein sequence ID" value="ENSSPAP00000016978.1"/>
    <property type="gene ID" value="ENSSPAG00000012820.1"/>
</dbReference>
<reference evidence="2" key="1">
    <citation type="submission" date="2023-09" db="UniProtKB">
        <authorList>
            <consortium name="Ensembl"/>
        </authorList>
    </citation>
    <scope>IDENTIFICATION</scope>
</reference>
<dbReference type="GO" id="GO:0042393">
    <property type="term" value="F:histone binding"/>
    <property type="evidence" value="ECO:0007669"/>
    <property type="project" value="TreeGrafter"/>
</dbReference>
<name>A0A3B5A6I1_9TELE</name>
<dbReference type="PANTHER" id="PTHR12247:SF138">
    <property type="entry name" value="POLYHOMEOTIC DISTAL, ISOFORM A-RELATED"/>
    <property type="match status" value="1"/>
</dbReference>
<protein>
    <recommendedName>
        <fullName evidence="1">SAM domain-containing protein</fullName>
    </recommendedName>
</protein>
<dbReference type="GeneTree" id="ENSGT00940000162952"/>
<dbReference type="InterPro" id="IPR001660">
    <property type="entry name" value="SAM"/>
</dbReference>
<dbReference type="InterPro" id="IPR050548">
    <property type="entry name" value="PcG_chromatin_remod_factors"/>
</dbReference>
<dbReference type="PANTHER" id="PTHR12247">
    <property type="entry name" value="POLYCOMB GROUP PROTEIN"/>
    <property type="match status" value="1"/>
</dbReference>
<dbReference type="GO" id="GO:0045892">
    <property type="term" value="P:negative regulation of DNA-templated transcription"/>
    <property type="evidence" value="ECO:0007669"/>
    <property type="project" value="TreeGrafter"/>
</dbReference>
<dbReference type="GO" id="GO:0003682">
    <property type="term" value="F:chromatin binding"/>
    <property type="evidence" value="ECO:0007669"/>
    <property type="project" value="TreeGrafter"/>
</dbReference>
<dbReference type="SUPFAM" id="SSF47769">
    <property type="entry name" value="SAM/Pointed domain"/>
    <property type="match status" value="1"/>
</dbReference>
<organism evidence="2">
    <name type="scientific">Stegastes partitus</name>
    <name type="common">bicolor damselfish</name>
    <dbReference type="NCBI Taxonomy" id="144197"/>
    <lineage>
        <taxon>Eukaryota</taxon>
        <taxon>Metazoa</taxon>
        <taxon>Chordata</taxon>
        <taxon>Craniata</taxon>
        <taxon>Vertebrata</taxon>
        <taxon>Euteleostomi</taxon>
        <taxon>Actinopterygii</taxon>
        <taxon>Neopterygii</taxon>
        <taxon>Teleostei</taxon>
        <taxon>Neoteleostei</taxon>
        <taxon>Acanthomorphata</taxon>
        <taxon>Ovalentaria</taxon>
        <taxon>Pomacentridae</taxon>
        <taxon>Stegastes</taxon>
    </lineage>
</organism>
<feature type="domain" description="SAM" evidence="1">
    <location>
        <begin position="25"/>
        <end position="64"/>
    </location>
</feature>
<dbReference type="Gene3D" id="1.10.150.50">
    <property type="entry name" value="Transcription Factor, Ets-1"/>
    <property type="match status" value="1"/>
</dbReference>
<evidence type="ECO:0000313" key="2">
    <source>
        <dbReference type="Ensembl" id="ENSSPAP00000016978.1"/>
    </source>
</evidence>
<dbReference type="STRING" id="144197.ENSSPAP00000016978"/>